<name>A0A5B7GHR3_PORTR</name>
<dbReference type="EMBL" id="VSRR010014387">
    <property type="protein sequence ID" value="MPC56963.1"/>
    <property type="molecule type" value="Genomic_DNA"/>
</dbReference>
<gene>
    <name evidence="1" type="ORF">E2C01_050931</name>
</gene>
<protein>
    <submittedName>
        <fullName evidence="1">Uncharacterized protein</fullName>
    </submittedName>
</protein>
<evidence type="ECO:0000313" key="2">
    <source>
        <dbReference type="Proteomes" id="UP000324222"/>
    </source>
</evidence>
<evidence type="ECO:0000313" key="1">
    <source>
        <dbReference type="EMBL" id="MPC56963.1"/>
    </source>
</evidence>
<proteinExistence type="predicted"/>
<dbReference type="Proteomes" id="UP000324222">
    <property type="component" value="Unassembled WGS sequence"/>
</dbReference>
<comment type="caution">
    <text evidence="1">The sequence shown here is derived from an EMBL/GenBank/DDBJ whole genome shotgun (WGS) entry which is preliminary data.</text>
</comment>
<sequence>MLLLLKSLALASRPEGGGQGPVAGGNTGECIRSRPLNRMESLIKKSVKIKDQWLMSWLVLEWIHLLPQMAS</sequence>
<reference evidence="1 2" key="1">
    <citation type="submission" date="2019-05" db="EMBL/GenBank/DDBJ databases">
        <title>Another draft genome of Portunus trituberculatus and its Hox gene families provides insights of decapod evolution.</title>
        <authorList>
            <person name="Jeong J.-H."/>
            <person name="Song I."/>
            <person name="Kim S."/>
            <person name="Choi T."/>
            <person name="Kim D."/>
            <person name="Ryu S."/>
            <person name="Kim W."/>
        </authorList>
    </citation>
    <scope>NUCLEOTIDE SEQUENCE [LARGE SCALE GENOMIC DNA]</scope>
    <source>
        <tissue evidence="1">Muscle</tissue>
    </source>
</reference>
<dbReference type="AlphaFoldDB" id="A0A5B7GHR3"/>
<accession>A0A5B7GHR3</accession>
<organism evidence="1 2">
    <name type="scientific">Portunus trituberculatus</name>
    <name type="common">Swimming crab</name>
    <name type="synonym">Neptunus trituberculatus</name>
    <dbReference type="NCBI Taxonomy" id="210409"/>
    <lineage>
        <taxon>Eukaryota</taxon>
        <taxon>Metazoa</taxon>
        <taxon>Ecdysozoa</taxon>
        <taxon>Arthropoda</taxon>
        <taxon>Crustacea</taxon>
        <taxon>Multicrustacea</taxon>
        <taxon>Malacostraca</taxon>
        <taxon>Eumalacostraca</taxon>
        <taxon>Eucarida</taxon>
        <taxon>Decapoda</taxon>
        <taxon>Pleocyemata</taxon>
        <taxon>Brachyura</taxon>
        <taxon>Eubrachyura</taxon>
        <taxon>Portunoidea</taxon>
        <taxon>Portunidae</taxon>
        <taxon>Portuninae</taxon>
        <taxon>Portunus</taxon>
    </lineage>
</organism>
<keyword evidence="2" id="KW-1185">Reference proteome</keyword>